<dbReference type="PROSITE" id="PS50011">
    <property type="entry name" value="PROTEIN_KINASE_DOM"/>
    <property type="match status" value="1"/>
</dbReference>
<dbReference type="InterPro" id="IPR016024">
    <property type="entry name" value="ARM-type_fold"/>
</dbReference>
<reference evidence="11 12" key="1">
    <citation type="submission" date="2019-03" db="EMBL/GenBank/DDBJ databases">
        <title>Single cell metagenomics reveals metabolic interactions within the superorganism composed of flagellate Streblomastix strix and complex community of Bacteroidetes bacteria on its surface.</title>
        <authorList>
            <person name="Treitli S.C."/>
            <person name="Kolisko M."/>
            <person name="Husnik F."/>
            <person name="Keeling P."/>
            <person name="Hampl V."/>
        </authorList>
    </citation>
    <scope>NUCLEOTIDE SEQUENCE [LARGE SCALE GENOMIC DNA]</scope>
    <source>
        <strain evidence="11">ST1C</strain>
    </source>
</reference>
<evidence type="ECO:0000313" key="12">
    <source>
        <dbReference type="Proteomes" id="UP000324800"/>
    </source>
</evidence>
<keyword evidence="9" id="KW-0175">Coiled coil</keyword>
<keyword evidence="5 11" id="KW-0418">Kinase</keyword>
<dbReference type="InterPro" id="IPR011989">
    <property type="entry name" value="ARM-like"/>
</dbReference>
<dbReference type="EC" id="2.7.11.1" evidence="1"/>
<evidence type="ECO:0000256" key="5">
    <source>
        <dbReference type="ARBA" id="ARBA00022777"/>
    </source>
</evidence>
<evidence type="ECO:0000256" key="6">
    <source>
        <dbReference type="ARBA" id="ARBA00022840"/>
    </source>
</evidence>
<dbReference type="AlphaFoldDB" id="A0A5J4WDH1"/>
<dbReference type="EMBL" id="SNRW01002497">
    <property type="protein sequence ID" value="KAA6392572.1"/>
    <property type="molecule type" value="Genomic_DNA"/>
</dbReference>
<dbReference type="Gene3D" id="1.25.10.10">
    <property type="entry name" value="Leucine-rich Repeat Variant"/>
    <property type="match status" value="2"/>
</dbReference>
<dbReference type="SMART" id="SM00220">
    <property type="entry name" value="S_TKc"/>
    <property type="match status" value="1"/>
</dbReference>
<dbReference type="SUPFAM" id="SSF48371">
    <property type="entry name" value="ARM repeat"/>
    <property type="match status" value="1"/>
</dbReference>
<evidence type="ECO:0000256" key="7">
    <source>
        <dbReference type="ARBA" id="ARBA00047899"/>
    </source>
</evidence>
<keyword evidence="2 11" id="KW-0723">Serine/threonine-protein kinase</keyword>
<proteinExistence type="predicted"/>
<dbReference type="PANTHER" id="PTHR43671:SF98">
    <property type="entry name" value="SERINE_THREONINE-PROTEIN KINASE NEK11"/>
    <property type="match status" value="1"/>
</dbReference>
<evidence type="ECO:0000256" key="1">
    <source>
        <dbReference type="ARBA" id="ARBA00012513"/>
    </source>
</evidence>
<dbReference type="Gene3D" id="1.10.510.10">
    <property type="entry name" value="Transferase(Phosphotransferase) domain 1"/>
    <property type="match status" value="1"/>
</dbReference>
<dbReference type="OrthoDB" id="4062651at2759"/>
<dbReference type="Proteomes" id="UP000324800">
    <property type="component" value="Unassembled WGS sequence"/>
</dbReference>
<comment type="catalytic activity">
    <reaction evidence="7">
        <text>L-threonyl-[protein] + ATP = O-phospho-L-threonyl-[protein] + ADP + H(+)</text>
        <dbReference type="Rhea" id="RHEA:46608"/>
        <dbReference type="Rhea" id="RHEA-COMP:11060"/>
        <dbReference type="Rhea" id="RHEA-COMP:11605"/>
        <dbReference type="ChEBI" id="CHEBI:15378"/>
        <dbReference type="ChEBI" id="CHEBI:30013"/>
        <dbReference type="ChEBI" id="CHEBI:30616"/>
        <dbReference type="ChEBI" id="CHEBI:61977"/>
        <dbReference type="ChEBI" id="CHEBI:456216"/>
        <dbReference type="EC" id="2.7.11.1"/>
    </reaction>
</comment>
<dbReference type="InterPro" id="IPR000719">
    <property type="entry name" value="Prot_kinase_dom"/>
</dbReference>
<dbReference type="GO" id="GO:0005524">
    <property type="term" value="F:ATP binding"/>
    <property type="evidence" value="ECO:0007669"/>
    <property type="project" value="UniProtKB-KW"/>
</dbReference>
<name>A0A5J4WDH1_9EUKA</name>
<keyword evidence="3" id="KW-0808">Transferase</keyword>
<dbReference type="Pfam" id="PF00069">
    <property type="entry name" value="Pkinase"/>
    <property type="match status" value="1"/>
</dbReference>
<organism evidence="11 12">
    <name type="scientific">Streblomastix strix</name>
    <dbReference type="NCBI Taxonomy" id="222440"/>
    <lineage>
        <taxon>Eukaryota</taxon>
        <taxon>Metamonada</taxon>
        <taxon>Preaxostyla</taxon>
        <taxon>Oxymonadida</taxon>
        <taxon>Streblomastigidae</taxon>
        <taxon>Streblomastix</taxon>
    </lineage>
</organism>
<evidence type="ECO:0000313" key="11">
    <source>
        <dbReference type="EMBL" id="KAA6392572.1"/>
    </source>
</evidence>
<keyword evidence="4" id="KW-0547">Nucleotide-binding</keyword>
<dbReference type="InterPro" id="IPR008271">
    <property type="entry name" value="Ser/Thr_kinase_AS"/>
</dbReference>
<dbReference type="InterPro" id="IPR050660">
    <property type="entry name" value="NEK_Ser/Thr_kinase"/>
</dbReference>
<evidence type="ECO:0000256" key="4">
    <source>
        <dbReference type="ARBA" id="ARBA00022741"/>
    </source>
</evidence>
<evidence type="ECO:0000256" key="9">
    <source>
        <dbReference type="SAM" id="Coils"/>
    </source>
</evidence>
<protein>
    <recommendedName>
        <fullName evidence="1">non-specific serine/threonine protein kinase</fullName>
        <ecNumber evidence="1">2.7.11.1</ecNumber>
    </recommendedName>
</protein>
<dbReference type="GO" id="GO:0004674">
    <property type="term" value="F:protein serine/threonine kinase activity"/>
    <property type="evidence" value="ECO:0007669"/>
    <property type="project" value="UniProtKB-KW"/>
</dbReference>
<feature type="domain" description="Protein kinase" evidence="10">
    <location>
        <begin position="17"/>
        <end position="270"/>
    </location>
</feature>
<feature type="coiled-coil region" evidence="9">
    <location>
        <begin position="283"/>
        <end position="366"/>
    </location>
</feature>
<evidence type="ECO:0000256" key="3">
    <source>
        <dbReference type="ARBA" id="ARBA00022679"/>
    </source>
</evidence>
<evidence type="ECO:0000256" key="8">
    <source>
        <dbReference type="ARBA" id="ARBA00048679"/>
    </source>
</evidence>
<sequence>MSNSQELVPKTHKYEDYDILEDLTTGAFGRVLKVQLKDKQAKPEIMKCLRYMNAKDKKAADEEVAMLKLAGQKYTVRYIESFIHDIDLCIIMEFCEGGNLREMIEKMKKMPLKERKEKCQIIFFQVLMGLKHLHSLKIVHRDLKPENIFLDKDGNVKTGDFGLAEKIASRSQVYAAGTQDYQAPEAHNFNKMSELSDIWALAVIIIELLTGKHPYAGRDSRETVANICSGKFAPLPDYIKGEMKEMLIAMLNPDFTKRPTAVELLDSDLMQLIQRIEIGKEEKEKIVIVKEEVENKLQNESQRADNAEEKIIELEQRIENEKDEKEKIIIVKEEVENKLQNESQRADNAEEKIIELEQKIEDLELPCPIIEKIAEELKQELDENGDESSQILIRQENLLDLIIEALKYNEDIEIRKRYIKAGIIDSLIDIINTYELDKISMKHFECLQSILLEKKEIIHLFAESYPFQGLIRLLDHQDEKIKEEAFKLLGQILLFGVDKANVNKPCPYFDAIQECGGIERIFALILNKDIDKEMKSQILKIIGMLFVGREITNSQMRQQVFANLKSMIYDSDNDDDTKVGAMILLYIFAQNEVNRAEIVKGIQFDQIVKDLQQQRTGTEEEIEKMQNKQKSHCMLIFALLYNRSGDDLRKRFIQTGLVDAFFSTVSQLLLTKKPFPPLLRLLDHQDEVIISFALLSIINLVKAGTESTPLTSQHHHFRDISNLGGIEKIFELFKRNLNDKTDYFSELDLAMFIQYLTKENFGEEEEQNDDPNQRTESIKDRTAVLIGNLFRAQEITNTELMSGVIQHLKSLVNKPEDWIRTESRKALKYLTQNPVNRTEIEKGGFIIPD</sequence>
<comment type="catalytic activity">
    <reaction evidence="8">
        <text>L-seryl-[protein] + ATP = O-phospho-L-seryl-[protein] + ADP + H(+)</text>
        <dbReference type="Rhea" id="RHEA:17989"/>
        <dbReference type="Rhea" id="RHEA-COMP:9863"/>
        <dbReference type="Rhea" id="RHEA-COMP:11604"/>
        <dbReference type="ChEBI" id="CHEBI:15378"/>
        <dbReference type="ChEBI" id="CHEBI:29999"/>
        <dbReference type="ChEBI" id="CHEBI:30616"/>
        <dbReference type="ChEBI" id="CHEBI:83421"/>
        <dbReference type="ChEBI" id="CHEBI:456216"/>
        <dbReference type="EC" id="2.7.11.1"/>
    </reaction>
</comment>
<dbReference type="SUPFAM" id="SSF56112">
    <property type="entry name" value="Protein kinase-like (PK-like)"/>
    <property type="match status" value="1"/>
</dbReference>
<dbReference type="InterPro" id="IPR011009">
    <property type="entry name" value="Kinase-like_dom_sf"/>
</dbReference>
<gene>
    <name evidence="11" type="ORF">EZS28_011902</name>
</gene>
<dbReference type="PROSITE" id="PS00108">
    <property type="entry name" value="PROTEIN_KINASE_ST"/>
    <property type="match status" value="1"/>
</dbReference>
<evidence type="ECO:0000259" key="10">
    <source>
        <dbReference type="PROSITE" id="PS50011"/>
    </source>
</evidence>
<keyword evidence="6" id="KW-0067">ATP-binding</keyword>
<evidence type="ECO:0000256" key="2">
    <source>
        <dbReference type="ARBA" id="ARBA00022527"/>
    </source>
</evidence>
<accession>A0A5J4WDH1</accession>
<dbReference type="PANTHER" id="PTHR43671">
    <property type="entry name" value="SERINE/THREONINE-PROTEIN KINASE NEK"/>
    <property type="match status" value="1"/>
</dbReference>
<comment type="caution">
    <text evidence="11">The sequence shown here is derived from an EMBL/GenBank/DDBJ whole genome shotgun (WGS) entry which is preliminary data.</text>
</comment>